<dbReference type="PANTHER" id="PTHR42789">
    <property type="entry name" value="D-ISOMER SPECIFIC 2-HYDROXYACID DEHYDROGENASE FAMILY PROTEIN (AFU_ORTHOLOGUE AFUA_6G10090)"/>
    <property type="match status" value="1"/>
</dbReference>
<keyword evidence="9" id="KW-1185">Reference proteome</keyword>
<dbReference type="InterPro" id="IPR050857">
    <property type="entry name" value="D-2-hydroxyacid_DH"/>
</dbReference>
<evidence type="ECO:0000313" key="9">
    <source>
        <dbReference type="Proteomes" id="UP001500051"/>
    </source>
</evidence>
<dbReference type="InterPro" id="IPR029752">
    <property type="entry name" value="D-isomer_DH_CS1"/>
</dbReference>
<keyword evidence="2" id="KW-0028">Amino-acid biosynthesis</keyword>
<feature type="domain" description="D-isomer specific 2-hydroxyacid dehydrogenase catalytic" evidence="6">
    <location>
        <begin position="19"/>
        <end position="314"/>
    </location>
</feature>
<evidence type="ECO:0000313" key="8">
    <source>
        <dbReference type="EMBL" id="GAA3697782.1"/>
    </source>
</evidence>
<evidence type="ECO:0000256" key="4">
    <source>
        <dbReference type="ARBA" id="ARBA00023027"/>
    </source>
</evidence>
<dbReference type="PROSITE" id="PS00671">
    <property type="entry name" value="D_2_HYDROXYACID_DH_3"/>
    <property type="match status" value="1"/>
</dbReference>
<dbReference type="SUPFAM" id="SSF51735">
    <property type="entry name" value="NAD(P)-binding Rossmann-fold domains"/>
    <property type="match status" value="1"/>
</dbReference>
<name>A0ABP7D1B8_9ACTN</name>
<evidence type="ECO:0000256" key="5">
    <source>
        <dbReference type="RuleBase" id="RU003719"/>
    </source>
</evidence>
<dbReference type="InterPro" id="IPR006140">
    <property type="entry name" value="D-isomer_DH_NAD-bd"/>
</dbReference>
<dbReference type="Proteomes" id="UP001500051">
    <property type="component" value="Unassembled WGS sequence"/>
</dbReference>
<evidence type="ECO:0000256" key="3">
    <source>
        <dbReference type="ARBA" id="ARBA00023002"/>
    </source>
</evidence>
<feature type="domain" description="D-isomer specific 2-hydroxyacid dehydrogenase NAD-binding" evidence="7">
    <location>
        <begin position="115"/>
        <end position="287"/>
    </location>
</feature>
<evidence type="ECO:0000259" key="6">
    <source>
        <dbReference type="Pfam" id="PF00389"/>
    </source>
</evidence>
<dbReference type="Pfam" id="PF00389">
    <property type="entry name" value="2-Hacid_dh"/>
    <property type="match status" value="1"/>
</dbReference>
<dbReference type="PROSITE" id="PS00065">
    <property type="entry name" value="D_2_HYDROXYACID_DH_1"/>
    <property type="match status" value="1"/>
</dbReference>
<dbReference type="InterPro" id="IPR006139">
    <property type="entry name" value="D-isomer_2_OHA_DH_cat_dom"/>
</dbReference>
<keyword evidence="4" id="KW-0520">NAD</keyword>
<proteinExistence type="inferred from homology"/>
<dbReference type="InterPro" id="IPR036291">
    <property type="entry name" value="NAD(P)-bd_dom_sf"/>
</dbReference>
<dbReference type="EMBL" id="BAAAYX010000003">
    <property type="protein sequence ID" value="GAA3697782.1"/>
    <property type="molecule type" value="Genomic_DNA"/>
</dbReference>
<dbReference type="SUPFAM" id="SSF52283">
    <property type="entry name" value="Formate/glycerate dehydrogenase catalytic domain-like"/>
    <property type="match status" value="1"/>
</dbReference>
<reference evidence="9" key="1">
    <citation type="journal article" date="2019" name="Int. J. Syst. Evol. Microbiol.">
        <title>The Global Catalogue of Microorganisms (GCM) 10K type strain sequencing project: providing services to taxonomists for standard genome sequencing and annotation.</title>
        <authorList>
            <consortium name="The Broad Institute Genomics Platform"/>
            <consortium name="The Broad Institute Genome Sequencing Center for Infectious Disease"/>
            <person name="Wu L."/>
            <person name="Ma J."/>
        </authorList>
    </citation>
    <scope>NUCLEOTIDE SEQUENCE [LARGE SCALE GENOMIC DNA]</scope>
    <source>
        <strain evidence="9">JCM 16548</strain>
    </source>
</reference>
<protein>
    <submittedName>
        <fullName evidence="8">D-2-hydroxyacid dehydrogenase family protein</fullName>
    </submittedName>
</protein>
<evidence type="ECO:0000259" key="7">
    <source>
        <dbReference type="Pfam" id="PF02826"/>
    </source>
</evidence>
<gene>
    <name evidence="8" type="ORF">GCM10022204_12420</name>
</gene>
<dbReference type="InterPro" id="IPR029753">
    <property type="entry name" value="D-isomer_DH_CS"/>
</dbReference>
<dbReference type="CDD" id="cd12169">
    <property type="entry name" value="PGDH_like_1"/>
    <property type="match status" value="1"/>
</dbReference>
<dbReference type="Pfam" id="PF02826">
    <property type="entry name" value="2-Hacid_dh_C"/>
    <property type="match status" value="1"/>
</dbReference>
<sequence>MQRVDIAVLDDYADAALQLADWSALQAQGRVDVDTDHVDDVDQLVERLQPYGAVVLMRERTPFPAAVIDRLDRLRLIVTTGRRNPVIDLAAAARRGIVVSHTDASSSSTVELTWALILAHSRHLVDEVAALRSGGWQSTIGRDVAGATLGVLGLGRIGSRVAEVGRAFGMDVIAWSRTLTPERAASSGAAAVTFSELLSRSDVLTVHVPLNDGTRALLGAEELAAMKPDALLVNTSRGPIVDGAALRDALAAGRPGGAAVDVFDVEPPAADDPLVGIPRVLATPHLGYVTRGGMALFYRGAVEDVEAFLAGAPVRVLAAPDGPGSRP</sequence>
<dbReference type="PROSITE" id="PS00670">
    <property type="entry name" value="D_2_HYDROXYACID_DH_2"/>
    <property type="match status" value="1"/>
</dbReference>
<dbReference type="PANTHER" id="PTHR42789:SF1">
    <property type="entry name" value="D-ISOMER SPECIFIC 2-HYDROXYACID DEHYDROGENASE FAMILY PROTEIN (AFU_ORTHOLOGUE AFUA_6G10090)"/>
    <property type="match status" value="1"/>
</dbReference>
<evidence type="ECO:0000256" key="1">
    <source>
        <dbReference type="ARBA" id="ARBA00005854"/>
    </source>
</evidence>
<accession>A0ABP7D1B8</accession>
<comment type="caution">
    <text evidence="8">The sequence shown here is derived from an EMBL/GenBank/DDBJ whole genome shotgun (WGS) entry which is preliminary data.</text>
</comment>
<comment type="similarity">
    <text evidence="1 5">Belongs to the D-isomer specific 2-hydroxyacid dehydrogenase family.</text>
</comment>
<organism evidence="8 9">
    <name type="scientific">Microlunatus aurantiacus</name>
    <dbReference type="NCBI Taxonomy" id="446786"/>
    <lineage>
        <taxon>Bacteria</taxon>
        <taxon>Bacillati</taxon>
        <taxon>Actinomycetota</taxon>
        <taxon>Actinomycetes</taxon>
        <taxon>Propionibacteriales</taxon>
        <taxon>Propionibacteriaceae</taxon>
        <taxon>Microlunatus</taxon>
    </lineage>
</organism>
<evidence type="ECO:0000256" key="2">
    <source>
        <dbReference type="ARBA" id="ARBA00022605"/>
    </source>
</evidence>
<keyword evidence="3 5" id="KW-0560">Oxidoreductase</keyword>
<dbReference type="Gene3D" id="3.40.50.720">
    <property type="entry name" value="NAD(P)-binding Rossmann-like Domain"/>
    <property type="match status" value="2"/>
</dbReference>